<dbReference type="RefSeq" id="XP_002432952.1">
    <property type="nucleotide sequence ID" value="XM_002432907.1"/>
</dbReference>
<reference evidence="4" key="1">
    <citation type="submission" date="2007-04" db="EMBL/GenBank/DDBJ databases">
        <title>Annotation of Pediculus humanus corporis strain USDA.</title>
        <authorList>
            <person name="Kirkness E."/>
            <person name="Hannick L."/>
            <person name="Hass B."/>
            <person name="Bruggner R."/>
            <person name="Lawson D."/>
            <person name="Bidwell S."/>
            <person name="Joardar V."/>
            <person name="Caler E."/>
            <person name="Walenz B."/>
            <person name="Inman J."/>
            <person name="Schobel S."/>
            <person name="Galinsky K."/>
            <person name="Amedeo P."/>
            <person name="Strausberg R."/>
        </authorList>
    </citation>
    <scope>NUCLEOTIDE SEQUENCE</scope>
    <source>
        <strain evidence="4">USDA</strain>
    </source>
</reference>
<dbReference type="InParanoid" id="E0W3K8"/>
<dbReference type="Proteomes" id="UP000009046">
    <property type="component" value="Unassembled WGS sequence"/>
</dbReference>
<sequence length="98" mass="10821">MSRKAGYLKNAGNPEEEAQVAQGSYSYVAPDGQRVSVSYVADENGFVPQGDHLPTPPPIPEAILRSLEFIRRQPQKPDVSGFESEPKPSYAEPIYEEN</sequence>
<dbReference type="PROSITE" id="PS51155">
    <property type="entry name" value="CHIT_BIND_RR_2"/>
    <property type="match status" value="1"/>
</dbReference>
<evidence type="ECO:0000313" key="5">
    <source>
        <dbReference type="EnsemblMetazoa" id="PHUM605980-PA"/>
    </source>
</evidence>
<name>E0W3K8_PEDHC</name>
<dbReference type="GeneID" id="8237093"/>
<dbReference type="OrthoDB" id="8187975at2759"/>
<evidence type="ECO:0000313" key="6">
    <source>
        <dbReference type="Proteomes" id="UP000009046"/>
    </source>
</evidence>
<evidence type="ECO:0000256" key="1">
    <source>
        <dbReference type="ARBA" id="ARBA00022460"/>
    </source>
</evidence>
<gene>
    <name evidence="5" type="primary">8237093</name>
    <name evidence="4" type="ORF">Phum_PHUM605980</name>
</gene>
<dbReference type="Pfam" id="PF00379">
    <property type="entry name" value="Chitin_bind_4"/>
    <property type="match status" value="1"/>
</dbReference>
<dbReference type="GO" id="GO:0062129">
    <property type="term" value="C:chitin-based extracellular matrix"/>
    <property type="evidence" value="ECO:0007669"/>
    <property type="project" value="TreeGrafter"/>
</dbReference>
<dbReference type="KEGG" id="phu:Phum_PHUM605980"/>
<dbReference type="PROSITE" id="PS00233">
    <property type="entry name" value="CHIT_BIND_RR_1"/>
    <property type="match status" value="1"/>
</dbReference>
<evidence type="ECO:0000256" key="3">
    <source>
        <dbReference type="SAM" id="MobiDB-lite"/>
    </source>
</evidence>
<proteinExistence type="predicted"/>
<dbReference type="STRING" id="121224.E0W3K8"/>
<keyword evidence="6" id="KW-1185">Reference proteome</keyword>
<dbReference type="PANTHER" id="PTHR10380:SF173">
    <property type="entry name" value="CUTICULAR PROTEIN 47EF, ISOFORM C-RELATED"/>
    <property type="match status" value="1"/>
</dbReference>
<dbReference type="EMBL" id="AAZO01007411">
    <property type="status" value="NOT_ANNOTATED_CDS"/>
    <property type="molecule type" value="Genomic_DNA"/>
</dbReference>
<organism>
    <name type="scientific">Pediculus humanus subsp. corporis</name>
    <name type="common">Body louse</name>
    <dbReference type="NCBI Taxonomy" id="121224"/>
    <lineage>
        <taxon>Eukaryota</taxon>
        <taxon>Metazoa</taxon>
        <taxon>Ecdysozoa</taxon>
        <taxon>Arthropoda</taxon>
        <taxon>Hexapoda</taxon>
        <taxon>Insecta</taxon>
        <taxon>Pterygota</taxon>
        <taxon>Neoptera</taxon>
        <taxon>Paraneoptera</taxon>
        <taxon>Psocodea</taxon>
        <taxon>Troctomorpha</taxon>
        <taxon>Phthiraptera</taxon>
        <taxon>Anoplura</taxon>
        <taxon>Pediculidae</taxon>
        <taxon>Pediculus</taxon>
    </lineage>
</organism>
<dbReference type="InterPro" id="IPR050468">
    <property type="entry name" value="Cuticle_Struct_Prot"/>
</dbReference>
<evidence type="ECO:0000313" key="4">
    <source>
        <dbReference type="EMBL" id="EEB20214.1"/>
    </source>
</evidence>
<reference evidence="5" key="3">
    <citation type="submission" date="2021-02" db="UniProtKB">
        <authorList>
            <consortium name="EnsemblMetazoa"/>
        </authorList>
    </citation>
    <scope>IDENTIFICATION</scope>
    <source>
        <strain evidence="5">USDA</strain>
    </source>
</reference>
<reference evidence="4" key="2">
    <citation type="submission" date="2007-04" db="EMBL/GenBank/DDBJ databases">
        <title>The genome of the human body louse.</title>
        <authorList>
            <consortium name="The Human Body Louse Genome Consortium"/>
            <person name="Kirkness E."/>
            <person name="Walenz B."/>
            <person name="Hass B."/>
            <person name="Bruggner R."/>
            <person name="Strausberg R."/>
        </authorList>
    </citation>
    <scope>NUCLEOTIDE SEQUENCE</scope>
    <source>
        <strain evidence="4">USDA</strain>
    </source>
</reference>
<dbReference type="EMBL" id="AAZO01007410">
    <property type="status" value="NOT_ANNOTATED_CDS"/>
    <property type="molecule type" value="Genomic_DNA"/>
</dbReference>
<accession>E0W3K8</accession>
<dbReference type="HOGENOM" id="CLU_2336104_0_0_1"/>
<dbReference type="InterPro" id="IPR000618">
    <property type="entry name" value="Insect_cuticle"/>
</dbReference>
<dbReference type="InterPro" id="IPR031311">
    <property type="entry name" value="CHIT_BIND_RR_consensus"/>
</dbReference>
<protein>
    <submittedName>
        <fullName evidence="4">Endocuticle structural glycoprotein SgAbd-2, putative</fullName>
    </submittedName>
</protein>
<dbReference type="PANTHER" id="PTHR10380">
    <property type="entry name" value="CUTICLE PROTEIN"/>
    <property type="match status" value="1"/>
</dbReference>
<keyword evidence="1 2" id="KW-0193">Cuticle</keyword>
<dbReference type="AlphaFoldDB" id="E0W3K8"/>
<feature type="region of interest" description="Disordered" evidence="3">
    <location>
        <begin position="74"/>
        <end position="98"/>
    </location>
</feature>
<evidence type="ECO:0000256" key="2">
    <source>
        <dbReference type="PROSITE-ProRule" id="PRU00497"/>
    </source>
</evidence>
<dbReference type="EMBL" id="DS235882">
    <property type="protein sequence ID" value="EEB20214.1"/>
    <property type="molecule type" value="Genomic_DNA"/>
</dbReference>
<dbReference type="PRINTS" id="PR00947">
    <property type="entry name" value="CUTICLE"/>
</dbReference>
<dbReference type="CTD" id="8237093"/>
<dbReference type="GO" id="GO:0008010">
    <property type="term" value="F:structural constituent of chitin-based larval cuticle"/>
    <property type="evidence" value="ECO:0007669"/>
    <property type="project" value="TreeGrafter"/>
</dbReference>
<dbReference type="VEuPathDB" id="VectorBase:PHUM605980"/>
<dbReference type="EnsemblMetazoa" id="PHUM605980-RA">
    <property type="protein sequence ID" value="PHUM605980-PA"/>
    <property type="gene ID" value="PHUM605980"/>
</dbReference>